<evidence type="ECO:0000313" key="4">
    <source>
        <dbReference type="Proteomes" id="UP001054252"/>
    </source>
</evidence>
<evidence type="ECO:0000313" key="3">
    <source>
        <dbReference type="EMBL" id="GKV27679.1"/>
    </source>
</evidence>
<feature type="compositionally biased region" description="Polar residues" evidence="1">
    <location>
        <begin position="124"/>
        <end position="137"/>
    </location>
</feature>
<keyword evidence="4" id="KW-1185">Reference proteome</keyword>
<feature type="region of interest" description="Disordered" evidence="1">
    <location>
        <begin position="97"/>
        <end position="137"/>
    </location>
</feature>
<comment type="caution">
    <text evidence="3">The sequence shown here is derived from an EMBL/GenBank/DDBJ whole genome shotgun (WGS) entry which is preliminary data.</text>
</comment>
<proteinExistence type="predicted"/>
<name>A0AAV5KSN5_9ROSI</name>
<organism evidence="3 4">
    <name type="scientific">Rubroshorea leprosula</name>
    <dbReference type="NCBI Taxonomy" id="152421"/>
    <lineage>
        <taxon>Eukaryota</taxon>
        <taxon>Viridiplantae</taxon>
        <taxon>Streptophyta</taxon>
        <taxon>Embryophyta</taxon>
        <taxon>Tracheophyta</taxon>
        <taxon>Spermatophyta</taxon>
        <taxon>Magnoliopsida</taxon>
        <taxon>eudicotyledons</taxon>
        <taxon>Gunneridae</taxon>
        <taxon>Pentapetalae</taxon>
        <taxon>rosids</taxon>
        <taxon>malvids</taxon>
        <taxon>Malvales</taxon>
        <taxon>Dipterocarpaceae</taxon>
        <taxon>Rubroshorea</taxon>
    </lineage>
</organism>
<evidence type="ECO:0000256" key="1">
    <source>
        <dbReference type="SAM" id="MobiDB-lite"/>
    </source>
</evidence>
<dbReference type="AlphaFoldDB" id="A0AAV5KSN5"/>
<dbReference type="EMBL" id="BPVZ01000076">
    <property type="protein sequence ID" value="GKV27679.1"/>
    <property type="molecule type" value="Genomic_DNA"/>
</dbReference>
<accession>A0AAV5KSN5</accession>
<sequence length="227" mass="25453">MMKYSYSHRVISVVNAFLLCFIVRMDVGKGKMTFEGRNTYLLEEPPPEKETGRRSSRLEQWTLDAELIKRKGLRTSKPILHSDMIAGEMHSPEQIKLRNSQKQDSPDGLNSPFLFPRRSFGHAQHNTSGDDGSLPNSSSFPTYMATTNSAKAKARSLSTPKQRVGFLDTCFDHSAPSKNELFIWSSYDGEPLIINEKRSISQQLSAGINHRYSVDRLSALLGGISKA</sequence>
<gene>
    <name evidence="3" type="ORF">SLEP1_g36817</name>
</gene>
<dbReference type="InterPro" id="IPR025064">
    <property type="entry name" value="DUF4005"/>
</dbReference>
<feature type="domain" description="DUF4005" evidence="2">
    <location>
        <begin position="110"/>
        <end position="167"/>
    </location>
</feature>
<evidence type="ECO:0000259" key="2">
    <source>
        <dbReference type="Pfam" id="PF13178"/>
    </source>
</evidence>
<reference evidence="3 4" key="1">
    <citation type="journal article" date="2021" name="Commun. Biol.">
        <title>The genome of Shorea leprosula (Dipterocarpaceae) highlights the ecological relevance of drought in aseasonal tropical rainforests.</title>
        <authorList>
            <person name="Ng K.K.S."/>
            <person name="Kobayashi M.J."/>
            <person name="Fawcett J.A."/>
            <person name="Hatakeyama M."/>
            <person name="Paape T."/>
            <person name="Ng C.H."/>
            <person name="Ang C.C."/>
            <person name="Tnah L.H."/>
            <person name="Lee C.T."/>
            <person name="Nishiyama T."/>
            <person name="Sese J."/>
            <person name="O'Brien M.J."/>
            <person name="Copetti D."/>
            <person name="Mohd Noor M.I."/>
            <person name="Ong R.C."/>
            <person name="Putra M."/>
            <person name="Sireger I.Z."/>
            <person name="Indrioko S."/>
            <person name="Kosugi Y."/>
            <person name="Izuno A."/>
            <person name="Isagi Y."/>
            <person name="Lee S.L."/>
            <person name="Shimizu K.K."/>
        </authorList>
    </citation>
    <scope>NUCLEOTIDE SEQUENCE [LARGE SCALE GENOMIC DNA]</scope>
    <source>
        <strain evidence="3">214</strain>
    </source>
</reference>
<dbReference type="Proteomes" id="UP001054252">
    <property type="component" value="Unassembled WGS sequence"/>
</dbReference>
<dbReference type="Pfam" id="PF13178">
    <property type="entry name" value="DUF4005"/>
    <property type="match status" value="1"/>
</dbReference>
<protein>
    <recommendedName>
        <fullName evidence="2">DUF4005 domain-containing protein</fullName>
    </recommendedName>
</protein>